<name>A0A7S3SE67_9SPIT</name>
<sequence length="123" mass="13770">MGLLQEIKENGKNFSSGERQIICICRAILKSNKIVLLDEATSNIDVVTEQRIQALIKNEFKTATMITVAHRLNTIISSDRIMMLDKGKNAEMGSPKELMADPNSGFNKYLEDIKKEQEAPLTS</sequence>
<dbReference type="GO" id="GO:0042626">
    <property type="term" value="F:ATPase-coupled transmembrane transporter activity"/>
    <property type="evidence" value="ECO:0007669"/>
    <property type="project" value="TreeGrafter"/>
</dbReference>
<dbReference type="GO" id="GO:0016020">
    <property type="term" value="C:membrane"/>
    <property type="evidence" value="ECO:0007669"/>
    <property type="project" value="UniProtKB-SubCell"/>
</dbReference>
<dbReference type="Gene3D" id="3.40.50.300">
    <property type="entry name" value="P-loop containing nucleotide triphosphate hydrolases"/>
    <property type="match status" value="1"/>
</dbReference>
<evidence type="ECO:0000256" key="3">
    <source>
        <dbReference type="ARBA" id="ARBA00022741"/>
    </source>
</evidence>
<protein>
    <recommendedName>
        <fullName evidence="5">ABC transporter domain-containing protein</fullName>
    </recommendedName>
</protein>
<dbReference type="InterPro" id="IPR003439">
    <property type="entry name" value="ABC_transporter-like_ATP-bd"/>
</dbReference>
<dbReference type="AlphaFoldDB" id="A0A7S3SE67"/>
<reference evidence="6" key="1">
    <citation type="submission" date="2021-01" db="EMBL/GenBank/DDBJ databases">
        <authorList>
            <person name="Corre E."/>
            <person name="Pelletier E."/>
            <person name="Niang G."/>
            <person name="Scheremetjew M."/>
            <person name="Finn R."/>
            <person name="Kale V."/>
            <person name="Holt S."/>
            <person name="Cochrane G."/>
            <person name="Meng A."/>
            <person name="Brown T."/>
            <person name="Cohen L."/>
        </authorList>
    </citation>
    <scope>NUCLEOTIDE SEQUENCE</scope>
    <source>
        <strain evidence="6">SPMC142</strain>
    </source>
</reference>
<dbReference type="Pfam" id="PF00005">
    <property type="entry name" value="ABC_tran"/>
    <property type="match status" value="1"/>
</dbReference>
<evidence type="ECO:0000256" key="4">
    <source>
        <dbReference type="ARBA" id="ARBA00022840"/>
    </source>
</evidence>
<dbReference type="SUPFAM" id="SSF52540">
    <property type="entry name" value="P-loop containing nucleoside triphosphate hydrolases"/>
    <property type="match status" value="1"/>
</dbReference>
<keyword evidence="4" id="KW-0067">ATP-binding</keyword>
<evidence type="ECO:0000256" key="2">
    <source>
        <dbReference type="ARBA" id="ARBA00009726"/>
    </source>
</evidence>
<evidence type="ECO:0000256" key="1">
    <source>
        <dbReference type="ARBA" id="ARBA00004141"/>
    </source>
</evidence>
<dbReference type="GO" id="GO:0016887">
    <property type="term" value="F:ATP hydrolysis activity"/>
    <property type="evidence" value="ECO:0007669"/>
    <property type="project" value="InterPro"/>
</dbReference>
<evidence type="ECO:0000313" key="6">
    <source>
        <dbReference type="EMBL" id="CAE0552195.1"/>
    </source>
</evidence>
<gene>
    <name evidence="6" type="ORF">SACU0126_LOCUS13275</name>
</gene>
<evidence type="ECO:0000259" key="5">
    <source>
        <dbReference type="Pfam" id="PF00005"/>
    </source>
</evidence>
<dbReference type="PANTHER" id="PTHR24223:SF456">
    <property type="entry name" value="MULTIDRUG RESISTANCE-ASSOCIATED PROTEIN LETHAL(2)03659"/>
    <property type="match status" value="1"/>
</dbReference>
<organism evidence="6">
    <name type="scientific">Strombidinopsis acuminata</name>
    <dbReference type="NCBI Taxonomy" id="141414"/>
    <lineage>
        <taxon>Eukaryota</taxon>
        <taxon>Sar</taxon>
        <taxon>Alveolata</taxon>
        <taxon>Ciliophora</taxon>
        <taxon>Intramacronucleata</taxon>
        <taxon>Spirotrichea</taxon>
        <taxon>Choreotrichia</taxon>
        <taxon>Choreotrichida</taxon>
        <taxon>Strombidinopsidae</taxon>
        <taxon>Strombidinopsis</taxon>
    </lineage>
</organism>
<proteinExistence type="inferred from homology"/>
<comment type="subcellular location">
    <subcellularLocation>
        <location evidence="1">Membrane</location>
        <topology evidence="1">Multi-pass membrane protein</topology>
    </subcellularLocation>
</comment>
<dbReference type="InterPro" id="IPR050173">
    <property type="entry name" value="ABC_transporter_C-like"/>
</dbReference>
<feature type="domain" description="ABC transporter" evidence="5">
    <location>
        <begin position="6"/>
        <end position="42"/>
    </location>
</feature>
<accession>A0A7S3SE67</accession>
<dbReference type="EMBL" id="HBIQ01041406">
    <property type="protein sequence ID" value="CAE0552195.1"/>
    <property type="molecule type" value="Transcribed_RNA"/>
</dbReference>
<dbReference type="GO" id="GO:0005524">
    <property type="term" value="F:ATP binding"/>
    <property type="evidence" value="ECO:0007669"/>
    <property type="project" value="UniProtKB-KW"/>
</dbReference>
<comment type="similarity">
    <text evidence="2">Belongs to the ABC transporter superfamily. ABCC family. Conjugate transporter (TC 3.A.1.208) subfamily.</text>
</comment>
<dbReference type="InterPro" id="IPR027417">
    <property type="entry name" value="P-loop_NTPase"/>
</dbReference>
<dbReference type="PANTHER" id="PTHR24223">
    <property type="entry name" value="ATP-BINDING CASSETTE SUB-FAMILY C"/>
    <property type="match status" value="1"/>
</dbReference>
<keyword evidence="3" id="KW-0547">Nucleotide-binding</keyword>